<name>A0A4E0RK24_FASHE</name>
<evidence type="ECO:0000313" key="8">
    <source>
        <dbReference type="Proteomes" id="UP000230066"/>
    </source>
</evidence>
<feature type="compositionally biased region" description="Acidic residues" evidence="5">
    <location>
        <begin position="29"/>
        <end position="39"/>
    </location>
</feature>
<dbReference type="SUPFAM" id="SSF158457">
    <property type="entry name" value="Orange domain-like"/>
    <property type="match status" value="1"/>
</dbReference>
<comment type="subcellular location">
    <subcellularLocation>
        <location evidence="1">Nucleus</location>
    </subcellularLocation>
</comment>
<keyword evidence="3" id="KW-0804">Transcription</keyword>
<keyword evidence="4" id="KW-0539">Nucleus</keyword>
<protein>
    <submittedName>
        <fullName evidence="7">Hairy/enhancer-of-split with YRPW motif protein 2</fullName>
    </submittedName>
</protein>
<dbReference type="SUPFAM" id="SSF47459">
    <property type="entry name" value="HLH, helix-loop-helix DNA-binding domain"/>
    <property type="match status" value="1"/>
</dbReference>
<accession>A0A4E0RK24</accession>
<reference evidence="7" key="1">
    <citation type="submission" date="2019-03" db="EMBL/GenBank/DDBJ databases">
        <title>Improved annotation for the trematode Fasciola hepatica.</title>
        <authorList>
            <person name="Choi Y.-J."/>
            <person name="Martin J."/>
            <person name="Mitreva M."/>
        </authorList>
    </citation>
    <scope>NUCLEOTIDE SEQUENCE [LARGE SCALE GENOMIC DNA]</scope>
</reference>
<dbReference type="InterPro" id="IPR011598">
    <property type="entry name" value="bHLH_dom"/>
</dbReference>
<dbReference type="PROSITE" id="PS50888">
    <property type="entry name" value="BHLH"/>
    <property type="match status" value="1"/>
</dbReference>
<dbReference type="GO" id="GO:0005634">
    <property type="term" value="C:nucleus"/>
    <property type="evidence" value="ECO:0007669"/>
    <property type="project" value="UniProtKB-SubCell"/>
</dbReference>
<dbReference type="Pfam" id="PF00010">
    <property type="entry name" value="HLH"/>
    <property type="match status" value="1"/>
</dbReference>
<dbReference type="InterPro" id="IPR050370">
    <property type="entry name" value="HES_HEY"/>
</dbReference>
<comment type="caution">
    <text evidence="7">The sequence shown here is derived from an EMBL/GenBank/DDBJ whole genome shotgun (WGS) entry which is preliminary data.</text>
</comment>
<dbReference type="SMART" id="SM00511">
    <property type="entry name" value="ORANGE"/>
    <property type="match status" value="1"/>
</dbReference>
<dbReference type="PANTHER" id="PTHR10985">
    <property type="entry name" value="BASIC HELIX-LOOP-HELIX TRANSCRIPTION FACTOR, HES-RELATED"/>
    <property type="match status" value="1"/>
</dbReference>
<dbReference type="SMART" id="SM00353">
    <property type="entry name" value="HLH"/>
    <property type="match status" value="1"/>
</dbReference>
<evidence type="ECO:0000256" key="1">
    <source>
        <dbReference type="ARBA" id="ARBA00004123"/>
    </source>
</evidence>
<gene>
    <name evidence="7" type="ORF">D915_000572</name>
</gene>
<proteinExistence type="predicted"/>
<sequence length="571" mass="62221">MPETDCKSEELVDREMHINGARKLRPTSMDEDSVDEMCVDDPGSPYNGTAASDRKRRRGVIEKRRRDRINSSLHDLKRLVPDNVHKPGTAKLEKAEILQATVDFIQRLYREGHVLSAEARAVELRRAGFKDCVLEVTRLLSSFDGQTTTTQHTDEMRRILLAHLHQCDQQRDQEAKAYLAHVAAVANAIGSSSSSGSIRQTTPVTGQAVVTGTAKTAKRGTGTTGMDVIANCTKSSLLVTRNFSAANSYLPHLDQRLTDSVHSTPTPYVYSTDRCTTKPIGGKASSITSYAYSPMKRLSDSGPACCHPTEAAYYPPDYVVNGKPGNSTESCAYLTPGGSSLENHRQYTQLSTQQQRIQQQQQQTVSSQHSQSFGANYSCTNPLGPNESQSTSSPPFHSTPDDADIGTSPNLLGGGKLTNSTESYSDPSAISVAQMKSDPTVDDSHPHGFPITPNKSIPFYTHSTNSGLAAVSNLSELVSASDRSSRLSIKSEHQSHDNLVYTSYTNSFGSHSSSVGAYNSHPSNYDHSLTTSAKPTDWCPTAESIGTMHSQPLQAELVDYMPQWDYAFQTL</sequence>
<dbReference type="InterPro" id="IPR003650">
    <property type="entry name" value="Orange_dom"/>
</dbReference>
<evidence type="ECO:0000256" key="5">
    <source>
        <dbReference type="SAM" id="MobiDB-lite"/>
    </source>
</evidence>
<dbReference type="AlphaFoldDB" id="A0A4E0RK24"/>
<dbReference type="GO" id="GO:0006355">
    <property type="term" value="P:regulation of DNA-templated transcription"/>
    <property type="evidence" value="ECO:0007669"/>
    <property type="project" value="InterPro"/>
</dbReference>
<feature type="domain" description="BHLH" evidence="6">
    <location>
        <begin position="53"/>
        <end position="108"/>
    </location>
</feature>
<keyword evidence="2" id="KW-0805">Transcription regulation</keyword>
<dbReference type="Gene3D" id="6.10.250.980">
    <property type="match status" value="1"/>
</dbReference>
<evidence type="ECO:0000256" key="3">
    <source>
        <dbReference type="ARBA" id="ARBA00023163"/>
    </source>
</evidence>
<evidence type="ECO:0000256" key="2">
    <source>
        <dbReference type="ARBA" id="ARBA00023015"/>
    </source>
</evidence>
<keyword evidence="8" id="KW-1185">Reference proteome</keyword>
<evidence type="ECO:0000259" key="6">
    <source>
        <dbReference type="PROSITE" id="PS50888"/>
    </source>
</evidence>
<dbReference type="GO" id="GO:0046983">
    <property type="term" value="F:protein dimerization activity"/>
    <property type="evidence" value="ECO:0007669"/>
    <property type="project" value="InterPro"/>
</dbReference>
<feature type="compositionally biased region" description="Polar residues" evidence="5">
    <location>
        <begin position="373"/>
        <end position="396"/>
    </location>
</feature>
<dbReference type="GO" id="GO:0003677">
    <property type="term" value="F:DNA binding"/>
    <property type="evidence" value="ECO:0007669"/>
    <property type="project" value="InterPro"/>
</dbReference>
<feature type="region of interest" description="Disordered" evidence="5">
    <location>
        <begin position="17"/>
        <end position="59"/>
    </location>
</feature>
<dbReference type="Pfam" id="PF07527">
    <property type="entry name" value="Hairy_orange"/>
    <property type="match status" value="1"/>
</dbReference>
<dbReference type="Gene3D" id="4.10.280.10">
    <property type="entry name" value="Helix-loop-helix DNA-binding domain"/>
    <property type="match status" value="1"/>
</dbReference>
<feature type="compositionally biased region" description="Low complexity" evidence="5">
    <location>
        <begin position="346"/>
        <end position="372"/>
    </location>
</feature>
<dbReference type="InterPro" id="IPR036638">
    <property type="entry name" value="HLH_DNA-bd_sf"/>
</dbReference>
<feature type="region of interest" description="Disordered" evidence="5">
    <location>
        <begin position="346"/>
        <end position="425"/>
    </location>
</feature>
<dbReference type="Proteomes" id="UP000230066">
    <property type="component" value="Unassembled WGS sequence"/>
</dbReference>
<dbReference type="EMBL" id="JXXN02000103">
    <property type="protein sequence ID" value="THD28646.1"/>
    <property type="molecule type" value="Genomic_DNA"/>
</dbReference>
<organism evidence="7 8">
    <name type="scientific">Fasciola hepatica</name>
    <name type="common">Liver fluke</name>
    <dbReference type="NCBI Taxonomy" id="6192"/>
    <lineage>
        <taxon>Eukaryota</taxon>
        <taxon>Metazoa</taxon>
        <taxon>Spiralia</taxon>
        <taxon>Lophotrochozoa</taxon>
        <taxon>Platyhelminthes</taxon>
        <taxon>Trematoda</taxon>
        <taxon>Digenea</taxon>
        <taxon>Plagiorchiida</taxon>
        <taxon>Echinostomata</taxon>
        <taxon>Echinostomatoidea</taxon>
        <taxon>Fasciolidae</taxon>
        <taxon>Fasciola</taxon>
    </lineage>
</organism>
<evidence type="ECO:0000256" key="4">
    <source>
        <dbReference type="ARBA" id="ARBA00023242"/>
    </source>
</evidence>
<evidence type="ECO:0000313" key="7">
    <source>
        <dbReference type="EMBL" id="THD28646.1"/>
    </source>
</evidence>